<dbReference type="GO" id="GO:0004693">
    <property type="term" value="F:cyclin-dependent protein serine/threonine kinase activity"/>
    <property type="evidence" value="ECO:0007669"/>
    <property type="project" value="UniProtKB-EC"/>
</dbReference>
<gene>
    <name evidence="16" type="ORF">B0T17DRAFT_612970</name>
</gene>
<evidence type="ECO:0000256" key="9">
    <source>
        <dbReference type="ARBA" id="ARBA00048367"/>
    </source>
</evidence>
<accession>A0AA40CG81</accession>
<evidence type="ECO:0000256" key="2">
    <source>
        <dbReference type="ARBA" id="ARBA00022527"/>
    </source>
</evidence>
<protein>
    <submittedName>
        <fullName evidence="16">Kinase-like domain-containing protein</fullName>
    </submittedName>
</protein>
<dbReference type="Gene3D" id="1.10.510.10">
    <property type="entry name" value="Transferase(Phosphotransferase) domain 1"/>
    <property type="match status" value="1"/>
</dbReference>
<dbReference type="CDD" id="cd07841">
    <property type="entry name" value="STKc_CDK7"/>
    <property type="match status" value="1"/>
</dbReference>
<dbReference type="InterPro" id="IPR000719">
    <property type="entry name" value="Prot_kinase_dom"/>
</dbReference>
<feature type="active site" description="Proton acceptor" evidence="10">
    <location>
        <position position="205"/>
    </location>
</feature>
<dbReference type="PROSITE" id="PS00107">
    <property type="entry name" value="PROTEIN_KINASE_ATP"/>
    <property type="match status" value="1"/>
</dbReference>
<feature type="binding site" evidence="11">
    <location>
        <position position="108"/>
    </location>
    <ligand>
        <name>ATP</name>
        <dbReference type="ChEBI" id="CHEBI:30616"/>
    </ligand>
</feature>
<evidence type="ECO:0000256" key="12">
    <source>
        <dbReference type="PROSITE-ProRule" id="PRU10141"/>
    </source>
</evidence>
<evidence type="ECO:0000256" key="1">
    <source>
        <dbReference type="ARBA" id="ARBA00006485"/>
    </source>
</evidence>
<keyword evidence="3" id="KW-0597">Phosphoprotein</keyword>
<dbReference type="GO" id="GO:0070985">
    <property type="term" value="C:transcription factor TFIIK complex"/>
    <property type="evidence" value="ECO:0007669"/>
    <property type="project" value="InterPro"/>
</dbReference>
<dbReference type="PANTHER" id="PTHR24056">
    <property type="entry name" value="CELL DIVISION PROTEIN KINASE"/>
    <property type="match status" value="1"/>
</dbReference>
<feature type="region of interest" description="Disordered" evidence="14">
    <location>
        <begin position="370"/>
        <end position="425"/>
    </location>
</feature>
<evidence type="ECO:0000256" key="6">
    <source>
        <dbReference type="ARBA" id="ARBA00022777"/>
    </source>
</evidence>
<evidence type="ECO:0000256" key="11">
    <source>
        <dbReference type="PIRSR" id="PIRSR637770-2"/>
    </source>
</evidence>
<dbReference type="InterPro" id="IPR037770">
    <property type="entry name" value="CDK7"/>
</dbReference>
<evidence type="ECO:0000256" key="4">
    <source>
        <dbReference type="ARBA" id="ARBA00022679"/>
    </source>
</evidence>
<feature type="binding site" evidence="12">
    <location>
        <position position="109"/>
    </location>
    <ligand>
        <name>ATP</name>
        <dbReference type="ChEBI" id="CHEBI:30616"/>
    </ligand>
</feature>
<evidence type="ECO:0000256" key="13">
    <source>
        <dbReference type="RuleBase" id="RU000304"/>
    </source>
</evidence>
<keyword evidence="6 16" id="KW-0418">Kinase</keyword>
<keyword evidence="7 11" id="KW-0067">ATP-binding</keyword>
<dbReference type="PANTHER" id="PTHR24056:SF0">
    <property type="entry name" value="CYCLIN-DEPENDENT KINASE 7"/>
    <property type="match status" value="1"/>
</dbReference>
<feature type="domain" description="Protein kinase" evidence="15">
    <location>
        <begin position="78"/>
        <end position="367"/>
    </location>
</feature>
<feature type="compositionally biased region" description="Polar residues" evidence="14">
    <location>
        <begin position="18"/>
        <end position="27"/>
    </location>
</feature>
<dbReference type="GO" id="GO:0005524">
    <property type="term" value="F:ATP binding"/>
    <property type="evidence" value="ECO:0007669"/>
    <property type="project" value="UniProtKB-UniRule"/>
</dbReference>
<keyword evidence="5 11" id="KW-0547">Nucleotide-binding</keyword>
<dbReference type="InterPro" id="IPR011009">
    <property type="entry name" value="Kinase-like_dom_sf"/>
</dbReference>
<comment type="catalytic activity">
    <reaction evidence="9">
        <text>L-seryl-[protein] + ATP = O-phospho-L-seryl-[protein] + ADP + H(+)</text>
        <dbReference type="Rhea" id="RHEA:17989"/>
        <dbReference type="Rhea" id="RHEA-COMP:9863"/>
        <dbReference type="Rhea" id="RHEA-COMP:11604"/>
        <dbReference type="ChEBI" id="CHEBI:15378"/>
        <dbReference type="ChEBI" id="CHEBI:29999"/>
        <dbReference type="ChEBI" id="CHEBI:30616"/>
        <dbReference type="ChEBI" id="CHEBI:83421"/>
        <dbReference type="ChEBI" id="CHEBI:456216"/>
        <dbReference type="EC" id="2.7.11.22"/>
    </reaction>
</comment>
<name>A0AA40CG81_9PEZI</name>
<evidence type="ECO:0000259" key="15">
    <source>
        <dbReference type="PROSITE" id="PS50011"/>
    </source>
</evidence>
<reference evidence="16" key="1">
    <citation type="submission" date="2023-06" db="EMBL/GenBank/DDBJ databases">
        <title>Genome-scale phylogeny and comparative genomics of the fungal order Sordariales.</title>
        <authorList>
            <consortium name="Lawrence Berkeley National Laboratory"/>
            <person name="Hensen N."/>
            <person name="Bonometti L."/>
            <person name="Westerberg I."/>
            <person name="Brannstrom I.O."/>
            <person name="Guillou S."/>
            <person name="Cros-Aarteil S."/>
            <person name="Calhoun S."/>
            <person name="Haridas S."/>
            <person name="Kuo A."/>
            <person name="Mondo S."/>
            <person name="Pangilinan J."/>
            <person name="Riley R."/>
            <person name="LaButti K."/>
            <person name="Andreopoulos B."/>
            <person name="Lipzen A."/>
            <person name="Chen C."/>
            <person name="Yanf M."/>
            <person name="Daum C."/>
            <person name="Ng V."/>
            <person name="Clum A."/>
            <person name="Steindorff A."/>
            <person name="Ohm R."/>
            <person name="Martin F."/>
            <person name="Silar P."/>
            <person name="Natvig D."/>
            <person name="Lalanne C."/>
            <person name="Gautier V."/>
            <person name="Ament-velasquez S.L."/>
            <person name="Kruys A."/>
            <person name="Hutchinson M.I."/>
            <person name="Powell A.J."/>
            <person name="Barry K."/>
            <person name="Miller A.N."/>
            <person name="Grigoriev I.V."/>
            <person name="Debuchy R."/>
            <person name="Gladieux P."/>
            <person name="Thoren M.H."/>
            <person name="Johannesson H."/>
        </authorList>
    </citation>
    <scope>NUCLEOTIDE SEQUENCE</scope>
    <source>
        <strain evidence="16">SMH3391-2</strain>
    </source>
</reference>
<dbReference type="FunFam" id="1.10.510.10:FF:000624">
    <property type="entry name" value="Mitogen-activated protein kinase"/>
    <property type="match status" value="1"/>
</dbReference>
<evidence type="ECO:0000256" key="8">
    <source>
        <dbReference type="ARBA" id="ARBA00047811"/>
    </source>
</evidence>
<dbReference type="GO" id="GO:0005737">
    <property type="term" value="C:cytoplasm"/>
    <property type="evidence" value="ECO:0007669"/>
    <property type="project" value="TreeGrafter"/>
</dbReference>
<evidence type="ECO:0000313" key="16">
    <source>
        <dbReference type="EMBL" id="KAK0636199.1"/>
    </source>
</evidence>
<evidence type="ECO:0000256" key="7">
    <source>
        <dbReference type="ARBA" id="ARBA00022840"/>
    </source>
</evidence>
<comment type="catalytic activity">
    <reaction evidence="8">
        <text>L-threonyl-[protein] + ATP = O-phospho-L-threonyl-[protein] + ADP + H(+)</text>
        <dbReference type="Rhea" id="RHEA:46608"/>
        <dbReference type="Rhea" id="RHEA-COMP:11060"/>
        <dbReference type="Rhea" id="RHEA-COMP:11605"/>
        <dbReference type="ChEBI" id="CHEBI:15378"/>
        <dbReference type="ChEBI" id="CHEBI:30013"/>
        <dbReference type="ChEBI" id="CHEBI:30616"/>
        <dbReference type="ChEBI" id="CHEBI:61977"/>
        <dbReference type="ChEBI" id="CHEBI:456216"/>
        <dbReference type="EC" id="2.7.11.22"/>
    </reaction>
</comment>
<dbReference type="Proteomes" id="UP001174934">
    <property type="component" value="Unassembled WGS sequence"/>
</dbReference>
<evidence type="ECO:0000313" key="17">
    <source>
        <dbReference type="Proteomes" id="UP001174934"/>
    </source>
</evidence>
<dbReference type="InterPro" id="IPR050108">
    <property type="entry name" value="CDK"/>
</dbReference>
<keyword evidence="17" id="KW-1185">Reference proteome</keyword>
<dbReference type="SUPFAM" id="SSF56112">
    <property type="entry name" value="Protein kinase-like (PK-like)"/>
    <property type="match status" value="1"/>
</dbReference>
<dbReference type="AlphaFoldDB" id="A0AA40CG81"/>
<dbReference type="Pfam" id="PF00069">
    <property type="entry name" value="Pkinase"/>
    <property type="match status" value="1"/>
</dbReference>
<dbReference type="GO" id="GO:0008353">
    <property type="term" value="F:RNA polymerase II CTD heptapeptide repeat kinase activity"/>
    <property type="evidence" value="ECO:0007669"/>
    <property type="project" value="InterPro"/>
</dbReference>
<comment type="caution">
    <text evidence="16">The sequence shown here is derived from an EMBL/GenBank/DDBJ whole genome shotgun (WGS) entry which is preliminary data.</text>
</comment>
<dbReference type="PROSITE" id="PS00108">
    <property type="entry name" value="PROTEIN_KINASE_ST"/>
    <property type="match status" value="1"/>
</dbReference>
<sequence length="425" mass="47345">MAVSPLIAYPTDARVSSPLKQRQVSTVPSSSNGTPSLPLPLLLPGPGLGGRPMHQMVPQQSHTLDIVEQMNEEEKRKYVKGKKLGEGTYANVYLGHARNNPNEFVAIKKIKVQKEYKDGLAPDAVRELKHLQELHHPNIISLISVFSSKDQNLNLVLEYLPLGDLEMLIRDVDRVRYGAGDIKAWMGMLTRAVWFCHDNFVLHRDIKPNNLLIAANGEVKLADFGLARSFADPGRKMTANVITRWYRPPELLFGARHYSGAVDVWSVGLVFAELVMRAPFLPGNSEVEQIALICKLIGTPTEENWPGVTQLKEYTVPSDIVPVWPKEAYMGRFGAVGSEGVDLLIRTLVLDPKKRITAREMLEHKWWRTDPKPTRKEDLPRKSGGGSAEKAAADLKRRPGMLDGDENGNNRGTKVARKLDFGAAK</sequence>
<organism evidence="16 17">
    <name type="scientific">Bombardia bombarda</name>
    <dbReference type="NCBI Taxonomy" id="252184"/>
    <lineage>
        <taxon>Eukaryota</taxon>
        <taxon>Fungi</taxon>
        <taxon>Dikarya</taxon>
        <taxon>Ascomycota</taxon>
        <taxon>Pezizomycotina</taxon>
        <taxon>Sordariomycetes</taxon>
        <taxon>Sordariomycetidae</taxon>
        <taxon>Sordariales</taxon>
        <taxon>Lasiosphaeriaceae</taxon>
        <taxon>Bombardia</taxon>
    </lineage>
</organism>
<dbReference type="GO" id="GO:0045944">
    <property type="term" value="P:positive regulation of transcription by RNA polymerase II"/>
    <property type="evidence" value="ECO:0007669"/>
    <property type="project" value="TreeGrafter"/>
</dbReference>
<evidence type="ECO:0000256" key="10">
    <source>
        <dbReference type="PIRSR" id="PIRSR637770-1"/>
    </source>
</evidence>
<feature type="region of interest" description="Disordered" evidence="14">
    <location>
        <begin position="17"/>
        <end position="53"/>
    </location>
</feature>
<keyword evidence="4" id="KW-0808">Transferase</keyword>
<evidence type="ECO:0000256" key="5">
    <source>
        <dbReference type="ARBA" id="ARBA00022741"/>
    </source>
</evidence>
<evidence type="ECO:0000256" key="3">
    <source>
        <dbReference type="ARBA" id="ARBA00022553"/>
    </source>
</evidence>
<dbReference type="Gene3D" id="3.30.200.20">
    <property type="entry name" value="Phosphorylase Kinase, domain 1"/>
    <property type="match status" value="1"/>
</dbReference>
<feature type="binding site" evidence="11">
    <location>
        <begin position="84"/>
        <end position="92"/>
    </location>
    <ligand>
        <name>ATP</name>
        <dbReference type="ChEBI" id="CHEBI:30616"/>
    </ligand>
</feature>
<dbReference type="InterPro" id="IPR008271">
    <property type="entry name" value="Ser/Thr_kinase_AS"/>
</dbReference>
<dbReference type="EMBL" id="JAULSR010000001">
    <property type="protein sequence ID" value="KAK0636199.1"/>
    <property type="molecule type" value="Genomic_DNA"/>
</dbReference>
<dbReference type="SMART" id="SM00220">
    <property type="entry name" value="S_TKc"/>
    <property type="match status" value="1"/>
</dbReference>
<feature type="compositionally biased region" description="Basic and acidic residues" evidence="14">
    <location>
        <begin position="370"/>
        <end position="381"/>
    </location>
</feature>
<evidence type="ECO:0000256" key="14">
    <source>
        <dbReference type="SAM" id="MobiDB-lite"/>
    </source>
</evidence>
<keyword evidence="2 13" id="KW-0723">Serine/threonine-protein kinase</keyword>
<proteinExistence type="inferred from homology"/>
<dbReference type="PROSITE" id="PS50011">
    <property type="entry name" value="PROTEIN_KINASE_DOM"/>
    <property type="match status" value="1"/>
</dbReference>
<comment type="similarity">
    <text evidence="1">Belongs to the protein kinase superfamily. CMGC Ser/Thr protein kinase family. CDC2/CDKX subfamily.</text>
</comment>
<dbReference type="InterPro" id="IPR017441">
    <property type="entry name" value="Protein_kinase_ATP_BS"/>
</dbReference>